<dbReference type="Gene3D" id="2.60.40.1890">
    <property type="entry name" value="PCu(A)C copper chaperone"/>
    <property type="match status" value="1"/>
</dbReference>
<name>A0ABN3WVL4_STRTU</name>
<organism evidence="1 2">
    <name type="scientific">Streptomyces thioluteus</name>
    <dbReference type="NCBI Taxonomy" id="66431"/>
    <lineage>
        <taxon>Bacteria</taxon>
        <taxon>Bacillati</taxon>
        <taxon>Actinomycetota</taxon>
        <taxon>Actinomycetes</taxon>
        <taxon>Kitasatosporales</taxon>
        <taxon>Streptomycetaceae</taxon>
        <taxon>Streptomyces</taxon>
    </lineage>
</organism>
<proteinExistence type="predicted"/>
<keyword evidence="2" id="KW-1185">Reference proteome</keyword>
<dbReference type="InterPro" id="IPR036182">
    <property type="entry name" value="PCuAC_sf"/>
</dbReference>
<evidence type="ECO:0000313" key="1">
    <source>
        <dbReference type="EMBL" id="GAA2928103.1"/>
    </source>
</evidence>
<accession>A0ABN3WVL4</accession>
<sequence length="130" mass="14104">MSVEDVARLVPFGTDDTAAFVRIRNDGDGADALHLVEARRQRAPCCAATVTTDRGRGQDCRMISSVDVPANGTVGRCLPHDTDIMISAPPRLRAASAFRSPSWSSEGRREQSRVGGCCTLGRMRGEAWER</sequence>
<protein>
    <submittedName>
        <fullName evidence="1">Uncharacterized protein</fullName>
    </submittedName>
</protein>
<dbReference type="EMBL" id="BAAAXZ010000095">
    <property type="protein sequence ID" value="GAA2928103.1"/>
    <property type="molecule type" value="Genomic_DNA"/>
</dbReference>
<comment type="caution">
    <text evidence="1">The sequence shown here is derived from an EMBL/GenBank/DDBJ whole genome shotgun (WGS) entry which is preliminary data.</text>
</comment>
<gene>
    <name evidence="1" type="ORF">GCM10020221_25040</name>
</gene>
<dbReference type="Proteomes" id="UP001501102">
    <property type="component" value="Unassembled WGS sequence"/>
</dbReference>
<reference evidence="1 2" key="1">
    <citation type="journal article" date="2019" name="Int. J. Syst. Evol. Microbiol.">
        <title>The Global Catalogue of Microorganisms (GCM) 10K type strain sequencing project: providing services to taxonomists for standard genome sequencing and annotation.</title>
        <authorList>
            <consortium name="The Broad Institute Genomics Platform"/>
            <consortium name="The Broad Institute Genome Sequencing Center for Infectious Disease"/>
            <person name="Wu L."/>
            <person name="Ma J."/>
        </authorList>
    </citation>
    <scope>NUCLEOTIDE SEQUENCE [LARGE SCALE GENOMIC DNA]</scope>
    <source>
        <strain evidence="1 2">JCM 4087</strain>
    </source>
</reference>
<evidence type="ECO:0000313" key="2">
    <source>
        <dbReference type="Proteomes" id="UP001501102"/>
    </source>
</evidence>